<dbReference type="Proteomes" id="UP000078540">
    <property type="component" value="Unassembled WGS sequence"/>
</dbReference>
<name>A0A195BW13_9HYME</name>
<dbReference type="AlphaFoldDB" id="A0A195BW13"/>
<protein>
    <submittedName>
        <fullName evidence="1">Uncharacterized protein</fullName>
    </submittedName>
</protein>
<organism evidence="1 2">
    <name type="scientific">Atta colombica</name>
    <dbReference type="NCBI Taxonomy" id="520822"/>
    <lineage>
        <taxon>Eukaryota</taxon>
        <taxon>Metazoa</taxon>
        <taxon>Ecdysozoa</taxon>
        <taxon>Arthropoda</taxon>
        <taxon>Hexapoda</taxon>
        <taxon>Insecta</taxon>
        <taxon>Pterygota</taxon>
        <taxon>Neoptera</taxon>
        <taxon>Endopterygota</taxon>
        <taxon>Hymenoptera</taxon>
        <taxon>Apocrita</taxon>
        <taxon>Aculeata</taxon>
        <taxon>Formicoidea</taxon>
        <taxon>Formicidae</taxon>
        <taxon>Myrmicinae</taxon>
        <taxon>Atta</taxon>
    </lineage>
</organism>
<evidence type="ECO:0000313" key="2">
    <source>
        <dbReference type="Proteomes" id="UP000078540"/>
    </source>
</evidence>
<dbReference type="EMBL" id="KQ976396">
    <property type="protein sequence ID" value="KYM92824.1"/>
    <property type="molecule type" value="Genomic_DNA"/>
</dbReference>
<evidence type="ECO:0000313" key="1">
    <source>
        <dbReference type="EMBL" id="KYM92824.1"/>
    </source>
</evidence>
<accession>A0A195BW13</accession>
<proteinExistence type="predicted"/>
<reference evidence="1 2" key="1">
    <citation type="submission" date="2015-09" db="EMBL/GenBank/DDBJ databases">
        <title>Atta colombica WGS genome.</title>
        <authorList>
            <person name="Nygaard S."/>
            <person name="Hu H."/>
            <person name="Boomsma J."/>
            <person name="Zhang G."/>
        </authorList>
    </citation>
    <scope>NUCLEOTIDE SEQUENCE [LARGE SCALE GENOMIC DNA]</scope>
    <source>
        <strain evidence="1">Treedump-2</strain>
        <tissue evidence="1">Whole body</tissue>
    </source>
</reference>
<gene>
    <name evidence="1" type="ORF">ALC53_00362</name>
</gene>
<feature type="non-terminal residue" evidence="1">
    <location>
        <position position="1"/>
    </location>
</feature>
<sequence length="291" mass="32887">LSVIMSLRELAICVLLISIVHFSTSIIQSQRLYNVRFSPESARSLEHILDKWRTVHPKFKAPQIEIGLMKGYVSPDENWMFANEYKYSGKDYKYTLTMANVHLNIVNAIITSLMQIILHDRKSISGVTKMTSTTNEKKIPLIENSDIEAGEKKKENSIQDNIVMSDRFSPQIGSRNIITVPTYCPEGQRKDSRGRCRIVIIVSSNRFCDKRDKLNEENELYILFFPSPLTYIQNAIEIKILVATLAVDSGHVIVHRECVPLCGRSANTDGMPFAIVQLGLRSVPDPDSSVA</sequence>
<keyword evidence="2" id="KW-1185">Reference proteome</keyword>